<reference evidence="2" key="1">
    <citation type="submission" date="2019-02" db="EMBL/GenBank/DDBJ databases">
        <authorList>
            <person name="Gruber-Vodicka R. H."/>
            <person name="Seah K. B. B."/>
        </authorList>
    </citation>
    <scope>NUCLEOTIDE SEQUENCE</scope>
    <source>
        <strain evidence="3">BECK_S127</strain>
        <strain evidence="2">BECK_S1320</strain>
        <strain evidence="1">BECK_S1321</strain>
    </source>
</reference>
<dbReference type="AlphaFoldDB" id="A0A450Z123"/>
<organism evidence="2">
    <name type="scientific">Candidatus Kentrum sp. SD</name>
    <dbReference type="NCBI Taxonomy" id="2126332"/>
    <lineage>
        <taxon>Bacteria</taxon>
        <taxon>Pseudomonadati</taxon>
        <taxon>Pseudomonadota</taxon>
        <taxon>Gammaproteobacteria</taxon>
        <taxon>Candidatus Kentrum</taxon>
    </lineage>
</organism>
<dbReference type="EMBL" id="CAADHB010000091">
    <property type="protein sequence ID" value="VFK80187.1"/>
    <property type="molecule type" value="Genomic_DNA"/>
</dbReference>
<evidence type="ECO:0000313" key="3">
    <source>
        <dbReference type="EMBL" id="VFK80187.1"/>
    </source>
</evidence>
<proteinExistence type="predicted"/>
<dbReference type="EMBL" id="CAADFU010000096">
    <property type="protein sequence ID" value="VFK47491.1"/>
    <property type="molecule type" value="Genomic_DNA"/>
</dbReference>
<gene>
    <name evidence="3" type="ORF">BECKSD772D_GA0070982_10917</name>
    <name evidence="2" type="ORF">BECKSD772E_GA0070983_10963</name>
    <name evidence="1" type="ORF">BECKSD772F_GA0070984_10994</name>
</gene>
<protein>
    <submittedName>
        <fullName evidence="2">Uncharacterized protein</fullName>
    </submittedName>
</protein>
<evidence type="ECO:0000313" key="2">
    <source>
        <dbReference type="EMBL" id="VFK47491.1"/>
    </source>
</evidence>
<sequence>MPKFRLSRLFRQVALCARSWRKSPVLSVFFMAAGGNGLCAAMYSTRAGMTRGLLLSLSLSPLSLPSHGLHLTPISSHALFRPLSSPAPLLPEASFIFRPDSLLDLVGRCPRQTPSRFLARLHLGPMNHNPSVVKTSARARDLPPIGPGAKRRHARRVGCRMEDFPLRSK</sequence>
<dbReference type="EMBL" id="CAADFR010000099">
    <property type="protein sequence ID" value="VFK41671.1"/>
    <property type="molecule type" value="Genomic_DNA"/>
</dbReference>
<accession>A0A450Z123</accession>
<name>A0A450Z123_9GAMM</name>
<evidence type="ECO:0000313" key="1">
    <source>
        <dbReference type="EMBL" id="VFK41671.1"/>
    </source>
</evidence>